<evidence type="ECO:0000313" key="3">
    <source>
        <dbReference type="Proteomes" id="UP000735302"/>
    </source>
</evidence>
<feature type="compositionally biased region" description="Polar residues" evidence="1">
    <location>
        <begin position="68"/>
        <end position="102"/>
    </location>
</feature>
<dbReference type="AlphaFoldDB" id="A0AAV4DSN8"/>
<evidence type="ECO:0000313" key="2">
    <source>
        <dbReference type="EMBL" id="GFO47093.1"/>
    </source>
</evidence>
<reference evidence="2 3" key="1">
    <citation type="journal article" date="2021" name="Elife">
        <title>Chloroplast acquisition without the gene transfer in kleptoplastic sea slugs, Plakobranchus ocellatus.</title>
        <authorList>
            <person name="Maeda T."/>
            <person name="Takahashi S."/>
            <person name="Yoshida T."/>
            <person name="Shimamura S."/>
            <person name="Takaki Y."/>
            <person name="Nagai Y."/>
            <person name="Toyoda A."/>
            <person name="Suzuki Y."/>
            <person name="Arimoto A."/>
            <person name="Ishii H."/>
            <person name="Satoh N."/>
            <person name="Nishiyama T."/>
            <person name="Hasebe M."/>
            <person name="Maruyama T."/>
            <person name="Minagawa J."/>
            <person name="Obokata J."/>
            <person name="Shigenobu S."/>
        </authorList>
    </citation>
    <scope>NUCLEOTIDE SEQUENCE [LARGE SCALE GENOMIC DNA]</scope>
</reference>
<sequence>MVNHPGQLISIHNVAEIVCKSYPQAFAPRNILSGFNVTGIWPFNPNNFTEEDFLCSYVTDHPLNVSTPAPSTTANDSETLGTSSTAANISPETKKLPTQGSTVDEGLISPHIIRPFPKAPPRKTKGGRKRGYSMIATSTPEKIRIQEKEDKQNNKGTKVSKPKRSIAFSETKNDSDDDSDTIQYDDTSEYESRVDEENSLLDTDVEDLNIDDFVLVKFKTKKTRILYVGKVITKSRDQTNDTVFDITFPRREKPTAYSLIFPQVEDTAEIPLDQIIGKLPKPTVQGGTARVARHFHFDLNLTSFSNELR</sequence>
<dbReference type="Proteomes" id="UP000735302">
    <property type="component" value="Unassembled WGS sequence"/>
</dbReference>
<proteinExistence type="predicted"/>
<name>A0AAV4DSN8_9GAST</name>
<protein>
    <submittedName>
        <fullName evidence="2">Pogo transposable element with krab domain</fullName>
    </submittedName>
</protein>
<gene>
    <name evidence="2" type="ORF">PoB_007359800</name>
</gene>
<accession>A0AAV4DSN8</accession>
<feature type="compositionally biased region" description="Basic and acidic residues" evidence="1">
    <location>
        <begin position="141"/>
        <end position="153"/>
    </location>
</feature>
<dbReference type="EMBL" id="BLXT01008250">
    <property type="protein sequence ID" value="GFO47093.1"/>
    <property type="molecule type" value="Genomic_DNA"/>
</dbReference>
<comment type="caution">
    <text evidence="2">The sequence shown here is derived from an EMBL/GenBank/DDBJ whole genome shotgun (WGS) entry which is preliminary data.</text>
</comment>
<feature type="region of interest" description="Disordered" evidence="1">
    <location>
        <begin position="68"/>
        <end position="197"/>
    </location>
</feature>
<feature type="compositionally biased region" description="Basic residues" evidence="1">
    <location>
        <begin position="120"/>
        <end position="131"/>
    </location>
</feature>
<keyword evidence="3" id="KW-1185">Reference proteome</keyword>
<organism evidence="2 3">
    <name type="scientific">Plakobranchus ocellatus</name>
    <dbReference type="NCBI Taxonomy" id="259542"/>
    <lineage>
        <taxon>Eukaryota</taxon>
        <taxon>Metazoa</taxon>
        <taxon>Spiralia</taxon>
        <taxon>Lophotrochozoa</taxon>
        <taxon>Mollusca</taxon>
        <taxon>Gastropoda</taxon>
        <taxon>Heterobranchia</taxon>
        <taxon>Euthyneura</taxon>
        <taxon>Panpulmonata</taxon>
        <taxon>Sacoglossa</taxon>
        <taxon>Placobranchoidea</taxon>
        <taxon>Plakobranchidae</taxon>
        <taxon>Plakobranchus</taxon>
    </lineage>
</organism>
<evidence type="ECO:0000256" key="1">
    <source>
        <dbReference type="SAM" id="MobiDB-lite"/>
    </source>
</evidence>